<sequence>MTNMTQEMTERLVMGVVKQGMEHSVLNLDWQTQAKLTRLHLQALDQLDPSSAGFSFSSLARGFAVATAVTLAATFWLLPDRGGRHPGVLALSSDTLTDASAANLDVSVMDVLMSGEDMDLLENLDMYEWLDAEYG</sequence>
<organism evidence="1 2">
    <name type="scientific">Thiothrix litoralis</name>
    <dbReference type="NCBI Taxonomy" id="2891210"/>
    <lineage>
        <taxon>Bacteria</taxon>
        <taxon>Pseudomonadati</taxon>
        <taxon>Pseudomonadota</taxon>
        <taxon>Gammaproteobacteria</taxon>
        <taxon>Thiotrichales</taxon>
        <taxon>Thiotrichaceae</taxon>
        <taxon>Thiothrix</taxon>
    </lineage>
</organism>
<dbReference type="EMBL" id="CP072801">
    <property type="protein sequence ID" value="QTR47528.1"/>
    <property type="molecule type" value="Genomic_DNA"/>
</dbReference>
<evidence type="ECO:0000313" key="2">
    <source>
        <dbReference type="Proteomes" id="UP000672039"/>
    </source>
</evidence>
<keyword evidence="2" id="KW-1185">Reference proteome</keyword>
<reference evidence="1 2" key="1">
    <citation type="submission" date="2021-04" db="EMBL/GenBank/DDBJ databases">
        <title>Genomics, taxonomy and metabolism of representatives of sulfur bacteria of the genus Thiothrix: Thiothrix fructosivorans QT, Thiothrix unzii A1T and three new species, Thiothrix subterranea sp. nov., Thiothrix litoralis sp. nov. and 'Candidatus Thiothrix anitrata' sp. nov.</title>
        <authorList>
            <person name="Ravin N.V."/>
            <person name="Smolyakov D."/>
            <person name="Rudenko T.S."/>
            <person name="Mardanov A.V."/>
            <person name="Beletsky A.V."/>
            <person name="Markov N.D."/>
            <person name="Fomenkov A.I."/>
            <person name="Roberts R.J."/>
            <person name="Karnachuk O.V."/>
            <person name="Novikov A."/>
            <person name="Grabovich M.Y."/>
        </authorList>
    </citation>
    <scope>NUCLEOTIDE SEQUENCE [LARGE SCALE GENOMIC DNA]</scope>
    <source>
        <strain evidence="1 2">AS</strain>
    </source>
</reference>
<proteinExistence type="predicted"/>
<dbReference type="Proteomes" id="UP000672039">
    <property type="component" value="Chromosome"/>
</dbReference>
<dbReference type="RefSeq" id="WP_210223793.1">
    <property type="nucleotide sequence ID" value="NZ_CP072801.1"/>
</dbReference>
<accession>A0ABX7WZ12</accession>
<gene>
    <name evidence="1" type="ORF">J9253_06225</name>
</gene>
<evidence type="ECO:0000313" key="1">
    <source>
        <dbReference type="EMBL" id="QTR47528.1"/>
    </source>
</evidence>
<protein>
    <submittedName>
        <fullName evidence="1">Uncharacterized protein</fullName>
    </submittedName>
</protein>
<name>A0ABX7WZ12_9GAMM</name>